<protein>
    <submittedName>
        <fullName evidence="1">Uncharacterized protein</fullName>
    </submittedName>
</protein>
<organism evidence="1 2">
    <name type="scientific">Syntrophus gentianae</name>
    <dbReference type="NCBI Taxonomy" id="43775"/>
    <lineage>
        <taxon>Bacteria</taxon>
        <taxon>Pseudomonadati</taxon>
        <taxon>Thermodesulfobacteriota</taxon>
        <taxon>Syntrophia</taxon>
        <taxon>Syntrophales</taxon>
        <taxon>Syntrophaceae</taxon>
        <taxon>Syntrophus</taxon>
    </lineage>
</organism>
<dbReference type="EMBL" id="FOBS01000001">
    <property type="protein sequence ID" value="SEL92804.1"/>
    <property type="molecule type" value="Genomic_DNA"/>
</dbReference>
<dbReference type="Proteomes" id="UP000198744">
    <property type="component" value="Unassembled WGS sequence"/>
</dbReference>
<evidence type="ECO:0000313" key="1">
    <source>
        <dbReference type="EMBL" id="SEL92804.1"/>
    </source>
</evidence>
<keyword evidence="2" id="KW-1185">Reference proteome</keyword>
<sequence>MVNFITEVLSPDDRCVCVFTEQEGLQKNLVLDEDGLFKSGLWKLDELDMLGVNKVVVYYRHSGMNKIIIGDYKRISPTIFRDHYCIHFQIANIDHTLTNWNDFCNAGENSVKYYRQD</sequence>
<reference evidence="1 2" key="1">
    <citation type="submission" date="2016-10" db="EMBL/GenBank/DDBJ databases">
        <authorList>
            <person name="de Groot N.N."/>
        </authorList>
    </citation>
    <scope>NUCLEOTIDE SEQUENCE [LARGE SCALE GENOMIC DNA]</scope>
    <source>
        <strain evidence="1 2">DSM 8423</strain>
    </source>
</reference>
<accession>A0A1H7U7Q5</accession>
<proteinExistence type="predicted"/>
<dbReference type="AlphaFoldDB" id="A0A1H7U7Q5"/>
<gene>
    <name evidence="1" type="ORF">SAMN04489760_10113</name>
</gene>
<name>A0A1H7U7Q5_9BACT</name>
<evidence type="ECO:0000313" key="2">
    <source>
        <dbReference type="Proteomes" id="UP000198744"/>
    </source>
</evidence>